<comment type="subcellular location">
    <subcellularLocation>
        <location evidence="1">Membrane</location>
        <topology evidence="1">Multi-pass membrane protein</topology>
    </subcellularLocation>
</comment>
<dbReference type="GO" id="GO:0016020">
    <property type="term" value="C:membrane"/>
    <property type="evidence" value="ECO:0007669"/>
    <property type="project" value="UniProtKB-SubCell"/>
</dbReference>
<feature type="domain" description="Ionotropic glutamate receptor L-glutamate and glycine-binding" evidence="13">
    <location>
        <begin position="6"/>
        <end position="64"/>
    </location>
</feature>
<dbReference type="AlphaFoldDB" id="A0AAV2HL09"/>
<dbReference type="Gene3D" id="1.10.287.70">
    <property type="match status" value="1"/>
</dbReference>
<feature type="domain" description="Ionotropic glutamate receptor C-terminal" evidence="12">
    <location>
        <begin position="3"/>
        <end position="385"/>
    </location>
</feature>
<keyword evidence="5" id="KW-0406">Ion transport</keyword>
<evidence type="ECO:0000256" key="11">
    <source>
        <dbReference type="SAM" id="Phobius"/>
    </source>
</evidence>
<keyword evidence="10" id="KW-0407">Ion channel</keyword>
<dbReference type="GO" id="GO:0015276">
    <property type="term" value="F:ligand-gated monoatomic ion channel activity"/>
    <property type="evidence" value="ECO:0007669"/>
    <property type="project" value="InterPro"/>
</dbReference>
<comment type="caution">
    <text evidence="14">The sequence shown here is derived from an EMBL/GenBank/DDBJ whole genome shotgun (WGS) entry which is preliminary data.</text>
</comment>
<dbReference type="SMART" id="SM00918">
    <property type="entry name" value="Lig_chan-Glu_bd"/>
    <property type="match status" value="1"/>
</dbReference>
<dbReference type="InterPro" id="IPR015683">
    <property type="entry name" value="Ionotropic_Glu_rcpt"/>
</dbReference>
<evidence type="ECO:0000256" key="7">
    <source>
        <dbReference type="ARBA" id="ARBA00023170"/>
    </source>
</evidence>
<dbReference type="Pfam" id="PF10613">
    <property type="entry name" value="Lig_chan-Glu_bd"/>
    <property type="match status" value="1"/>
</dbReference>
<dbReference type="PANTHER" id="PTHR18966">
    <property type="entry name" value="IONOTROPIC GLUTAMATE RECEPTOR"/>
    <property type="match status" value="1"/>
</dbReference>
<name>A0AAV2HL09_LYMST</name>
<sequence length="408" mass="45554">MFQEPPFIFKNESQPGSYYGYSIDVLEEIASRVGFSYTLRECDEGGYGVLDGGEWNGCIGNIVRGEADVILGAMTVTAERDTVVDFTLPYYDFAGIQILLKKQTAKIDLFYYGNVFSPHAWLCLGAVVLVTSLLLWAFENITSTGPKEGRELEAKEKTSLPTVVDTLWFVIGALTMAGGGDPPHSLSGRFLVTGFWFFAIIMMSTFTANLAAFLTVSRMGMTVTSLDTLAAQSDIKYSVVDKTSVMDYFKRMAKIEADFYERWKNMSLERTDRNQDSLAVWEYPLGNKYGAIWRTIQETGLVSSVEVGLDKVLNENFALITESPLIQYYTGKNCLLSAVGDQFSVRPYAIGLKERSTYAYKFSEAILQLQKERLLGSIRLKWWSNSDVVCPKETGDSGLDLYSLSGTF</sequence>
<evidence type="ECO:0000256" key="3">
    <source>
        <dbReference type="ARBA" id="ARBA00022692"/>
    </source>
</evidence>
<dbReference type="FunFam" id="1.10.287.70:FF:000143">
    <property type="entry name" value="Probable glutamate receptor"/>
    <property type="match status" value="1"/>
</dbReference>
<evidence type="ECO:0000256" key="8">
    <source>
        <dbReference type="ARBA" id="ARBA00023180"/>
    </source>
</evidence>
<dbReference type="Pfam" id="PF00060">
    <property type="entry name" value="Lig_chan"/>
    <property type="match status" value="1"/>
</dbReference>
<keyword evidence="15" id="KW-1185">Reference proteome</keyword>
<keyword evidence="8" id="KW-0325">Glycoprotein</keyword>
<evidence type="ECO:0000256" key="5">
    <source>
        <dbReference type="ARBA" id="ARBA00023065"/>
    </source>
</evidence>
<dbReference type="Gene3D" id="3.40.190.10">
    <property type="entry name" value="Periplasmic binding protein-like II"/>
    <property type="match status" value="3"/>
</dbReference>
<feature type="transmembrane region" description="Helical" evidence="11">
    <location>
        <begin position="119"/>
        <end position="138"/>
    </location>
</feature>
<keyword evidence="3 11" id="KW-0812">Transmembrane</keyword>
<feature type="non-terminal residue" evidence="14">
    <location>
        <position position="408"/>
    </location>
</feature>
<evidence type="ECO:0000313" key="14">
    <source>
        <dbReference type="EMBL" id="CAL1534208.1"/>
    </source>
</evidence>
<evidence type="ECO:0000256" key="1">
    <source>
        <dbReference type="ARBA" id="ARBA00004141"/>
    </source>
</evidence>
<evidence type="ECO:0000256" key="4">
    <source>
        <dbReference type="ARBA" id="ARBA00022989"/>
    </source>
</evidence>
<reference evidence="14 15" key="1">
    <citation type="submission" date="2024-04" db="EMBL/GenBank/DDBJ databases">
        <authorList>
            <consortium name="Genoscope - CEA"/>
            <person name="William W."/>
        </authorList>
    </citation>
    <scope>NUCLEOTIDE SEQUENCE [LARGE SCALE GENOMIC DNA]</scope>
</reference>
<dbReference type="SUPFAM" id="SSF81324">
    <property type="entry name" value="Voltage-gated potassium channels"/>
    <property type="match status" value="1"/>
</dbReference>
<keyword evidence="7" id="KW-0675">Receptor</keyword>
<dbReference type="EMBL" id="CAXITT010000164">
    <property type="protein sequence ID" value="CAL1534208.1"/>
    <property type="molecule type" value="Genomic_DNA"/>
</dbReference>
<keyword evidence="6 11" id="KW-0472">Membrane</keyword>
<dbReference type="FunFam" id="3.40.190.10:FF:000024">
    <property type="entry name" value="Glutamate receptor, ionotropic, delta 1"/>
    <property type="match status" value="1"/>
</dbReference>
<proteinExistence type="predicted"/>
<dbReference type="SUPFAM" id="SSF53850">
    <property type="entry name" value="Periplasmic binding protein-like II"/>
    <property type="match status" value="1"/>
</dbReference>
<keyword evidence="2" id="KW-0813">Transport</keyword>
<gene>
    <name evidence="14" type="ORF">GSLYS_00008168001</name>
</gene>
<dbReference type="SMART" id="SM00079">
    <property type="entry name" value="PBPe"/>
    <property type="match status" value="1"/>
</dbReference>
<feature type="transmembrane region" description="Helical" evidence="11">
    <location>
        <begin position="159"/>
        <end position="178"/>
    </location>
</feature>
<evidence type="ECO:0000259" key="13">
    <source>
        <dbReference type="SMART" id="SM00918"/>
    </source>
</evidence>
<accession>A0AAV2HL09</accession>
<evidence type="ECO:0000259" key="12">
    <source>
        <dbReference type="SMART" id="SM00079"/>
    </source>
</evidence>
<evidence type="ECO:0000256" key="2">
    <source>
        <dbReference type="ARBA" id="ARBA00022448"/>
    </source>
</evidence>
<dbReference type="InterPro" id="IPR001320">
    <property type="entry name" value="Iontro_rcpt_C"/>
</dbReference>
<protein>
    <submittedName>
        <fullName evidence="14">Uncharacterized protein</fullName>
    </submittedName>
</protein>
<dbReference type="InterPro" id="IPR019594">
    <property type="entry name" value="Glu/Gly-bd"/>
</dbReference>
<organism evidence="14 15">
    <name type="scientific">Lymnaea stagnalis</name>
    <name type="common">Great pond snail</name>
    <name type="synonym">Helix stagnalis</name>
    <dbReference type="NCBI Taxonomy" id="6523"/>
    <lineage>
        <taxon>Eukaryota</taxon>
        <taxon>Metazoa</taxon>
        <taxon>Spiralia</taxon>
        <taxon>Lophotrochozoa</taxon>
        <taxon>Mollusca</taxon>
        <taxon>Gastropoda</taxon>
        <taxon>Heterobranchia</taxon>
        <taxon>Euthyneura</taxon>
        <taxon>Panpulmonata</taxon>
        <taxon>Hygrophila</taxon>
        <taxon>Lymnaeoidea</taxon>
        <taxon>Lymnaeidae</taxon>
        <taxon>Lymnaea</taxon>
    </lineage>
</organism>
<evidence type="ECO:0000256" key="9">
    <source>
        <dbReference type="ARBA" id="ARBA00023286"/>
    </source>
</evidence>
<evidence type="ECO:0000256" key="10">
    <source>
        <dbReference type="ARBA" id="ARBA00023303"/>
    </source>
</evidence>
<evidence type="ECO:0000313" key="15">
    <source>
        <dbReference type="Proteomes" id="UP001497497"/>
    </source>
</evidence>
<keyword evidence="9" id="KW-1071">Ligand-gated ion channel</keyword>
<feature type="transmembrane region" description="Helical" evidence="11">
    <location>
        <begin position="190"/>
        <end position="216"/>
    </location>
</feature>
<dbReference type="Proteomes" id="UP001497497">
    <property type="component" value="Unassembled WGS sequence"/>
</dbReference>
<keyword evidence="4 11" id="KW-1133">Transmembrane helix</keyword>
<evidence type="ECO:0000256" key="6">
    <source>
        <dbReference type="ARBA" id="ARBA00023136"/>
    </source>
</evidence>